<keyword evidence="2" id="KW-1185">Reference proteome</keyword>
<gene>
    <name evidence="1" type="ORF">PS467_01040</name>
</gene>
<protein>
    <submittedName>
        <fullName evidence="1">Uncharacterized protein</fullName>
    </submittedName>
</protein>
<proteinExistence type="predicted"/>
<sequence>MARSVEQQVTRVTRRGQFAIGDRALEIEPIREPGGHNAVDPE</sequence>
<reference evidence="1 2" key="1">
    <citation type="submission" date="2023-02" db="EMBL/GenBank/DDBJ databases">
        <title>Streptomyces sp. SCA4-21 with antifungal activity against Fusarium oxysporum f. sp. cubense, Streptomyces sp. SCA2-17 with antifungal activity against Fusarium oxysporum f. sp. cubense.</title>
        <authorList>
            <person name="Qi D."/>
        </authorList>
    </citation>
    <scope>NUCLEOTIDE SEQUENCE [LARGE SCALE GENOMIC DNA]</scope>
    <source>
        <strain evidence="1 2">SCA4-21</strain>
    </source>
</reference>
<dbReference type="RefSeq" id="WP_311033493.1">
    <property type="nucleotide sequence ID" value="NZ_CP117522.1"/>
</dbReference>
<name>A0ABY9UU26_9ACTN</name>
<dbReference type="Proteomes" id="UP001305606">
    <property type="component" value="Chromosome"/>
</dbReference>
<accession>A0ABY9UU26</accession>
<organism evidence="1 2">
    <name type="scientific">Streptomyces luomodiensis</name>
    <dbReference type="NCBI Taxonomy" id="3026192"/>
    <lineage>
        <taxon>Bacteria</taxon>
        <taxon>Bacillati</taxon>
        <taxon>Actinomycetota</taxon>
        <taxon>Actinomycetes</taxon>
        <taxon>Kitasatosporales</taxon>
        <taxon>Streptomycetaceae</taxon>
        <taxon>Streptomyces</taxon>
    </lineage>
</organism>
<evidence type="ECO:0000313" key="1">
    <source>
        <dbReference type="EMBL" id="WNE94000.1"/>
    </source>
</evidence>
<dbReference type="EMBL" id="CP117522">
    <property type="protein sequence ID" value="WNE94000.1"/>
    <property type="molecule type" value="Genomic_DNA"/>
</dbReference>
<evidence type="ECO:0000313" key="2">
    <source>
        <dbReference type="Proteomes" id="UP001305606"/>
    </source>
</evidence>